<dbReference type="InterPro" id="IPR003828">
    <property type="entry name" value="QueH"/>
</dbReference>
<gene>
    <name evidence="17" type="primary">queH</name>
    <name evidence="18" type="ORF">AB9Q04_04240</name>
</gene>
<keyword evidence="13 17" id="KW-1015">Disulfide bond</keyword>
<evidence type="ECO:0000256" key="7">
    <source>
        <dbReference type="ARBA" id="ARBA00022694"/>
    </source>
</evidence>
<evidence type="ECO:0000256" key="14">
    <source>
        <dbReference type="ARBA" id="ARBA00023284"/>
    </source>
</evidence>
<feature type="binding site" evidence="17">
    <location>
        <position position="32"/>
    </location>
    <ligand>
        <name>[4Fe-4S] cluster</name>
        <dbReference type="ChEBI" id="CHEBI:49883"/>
    </ligand>
</feature>
<evidence type="ECO:0000256" key="10">
    <source>
        <dbReference type="ARBA" id="ARBA00023002"/>
    </source>
</evidence>
<evidence type="ECO:0000313" key="19">
    <source>
        <dbReference type="Proteomes" id="UP001637993"/>
    </source>
</evidence>
<dbReference type="Proteomes" id="UP001637993">
    <property type="component" value="Unassembled WGS sequence"/>
</dbReference>
<evidence type="ECO:0000256" key="3">
    <source>
        <dbReference type="ARBA" id="ARBA00008207"/>
    </source>
</evidence>
<protein>
    <recommendedName>
        <fullName evidence="5 17">Epoxyqueuosine reductase QueH</fullName>
        <ecNumber evidence="4 17">1.17.99.6</ecNumber>
    </recommendedName>
    <alternativeName>
        <fullName evidence="15 17">Queuosine biosynthesis protein QueH</fullName>
    </alternativeName>
</protein>
<dbReference type="RefSeq" id="WP_410024132.1">
    <property type="nucleotide sequence ID" value="NZ_JBGMEG010000005.1"/>
</dbReference>
<keyword evidence="10 17" id="KW-0560">Oxidoreductase</keyword>
<reference evidence="18 19" key="1">
    <citation type="journal article" date="2025" name="Anaerobe">
        <title>Description of Anaerococcus kampingiae sp. nov., Anaerococcus groningensis sp. nov., Anaerococcus martiniensis sp. nov., and Anaerococcus cruorum sp. nov., isolated from human clinical specimens.</title>
        <authorList>
            <person name="Boiten K.E."/>
            <person name="Meijer J."/>
            <person name="van Wezel E.M."/>
            <person name="Veloo A.C.M."/>
        </authorList>
    </citation>
    <scope>NUCLEOTIDE SEQUENCE [LARGE SCALE GENOMIC DNA]</scope>
    <source>
        <strain evidence="18 19">ENR1011</strain>
    </source>
</reference>
<evidence type="ECO:0000256" key="8">
    <source>
        <dbReference type="ARBA" id="ARBA00022723"/>
    </source>
</evidence>
<dbReference type="Pfam" id="PF02677">
    <property type="entry name" value="QueH"/>
    <property type="match status" value="1"/>
</dbReference>
<evidence type="ECO:0000256" key="1">
    <source>
        <dbReference type="ARBA" id="ARBA00002268"/>
    </source>
</evidence>
<comment type="function">
    <text evidence="1 17">Catalyzes the conversion of epoxyqueuosine (oQ) to queuosine (Q), which is a hypermodified base found in the wobble positions of tRNA(Asp), tRNA(Asn), tRNA(His) and tRNA(Tyr).</text>
</comment>
<evidence type="ECO:0000256" key="6">
    <source>
        <dbReference type="ARBA" id="ARBA00022485"/>
    </source>
</evidence>
<evidence type="ECO:0000256" key="15">
    <source>
        <dbReference type="ARBA" id="ARBA00031446"/>
    </source>
</evidence>
<comment type="similarity">
    <text evidence="3 17">Belongs to the QueH family.</text>
</comment>
<keyword evidence="11 17" id="KW-0408">Iron</keyword>
<accession>A0ABW9N0F7</accession>
<dbReference type="HAMAP" id="MF_02089">
    <property type="entry name" value="QueH"/>
    <property type="match status" value="1"/>
</dbReference>
<keyword evidence="14 17" id="KW-0676">Redox-active center</keyword>
<keyword evidence="12 17" id="KW-0411">Iron-sulfur</keyword>
<evidence type="ECO:0000256" key="17">
    <source>
        <dbReference type="HAMAP-Rule" id="MF_02089"/>
    </source>
</evidence>
<evidence type="ECO:0000256" key="9">
    <source>
        <dbReference type="ARBA" id="ARBA00022785"/>
    </source>
</evidence>
<organism evidence="18 19">
    <name type="scientific">Anaerococcus groningensis</name>
    <dbReference type="NCBI Taxonomy" id="3115616"/>
    <lineage>
        <taxon>Bacteria</taxon>
        <taxon>Bacillati</taxon>
        <taxon>Bacillota</taxon>
        <taxon>Tissierellia</taxon>
        <taxon>Tissierellales</taxon>
        <taxon>Peptoniphilaceae</taxon>
        <taxon>Anaerococcus</taxon>
    </lineage>
</organism>
<dbReference type="EC" id="1.17.99.6" evidence="4 17"/>
<evidence type="ECO:0000256" key="13">
    <source>
        <dbReference type="ARBA" id="ARBA00023157"/>
    </source>
</evidence>
<comment type="caution">
    <text evidence="18">The sequence shown here is derived from an EMBL/GenBank/DDBJ whole genome shotgun (WGS) entry which is preliminary data.</text>
</comment>
<evidence type="ECO:0000256" key="16">
    <source>
        <dbReference type="ARBA" id="ARBA00047415"/>
    </source>
</evidence>
<keyword evidence="7 17" id="KW-0819">tRNA processing</keyword>
<comment type="catalytic activity">
    <reaction evidence="16 17">
        <text>epoxyqueuosine(34) in tRNA + AH2 = queuosine(34) in tRNA + A + H2O</text>
        <dbReference type="Rhea" id="RHEA:32159"/>
        <dbReference type="Rhea" id="RHEA-COMP:18571"/>
        <dbReference type="Rhea" id="RHEA-COMP:18582"/>
        <dbReference type="ChEBI" id="CHEBI:13193"/>
        <dbReference type="ChEBI" id="CHEBI:15377"/>
        <dbReference type="ChEBI" id="CHEBI:17499"/>
        <dbReference type="ChEBI" id="CHEBI:194431"/>
        <dbReference type="ChEBI" id="CHEBI:194443"/>
        <dbReference type="EC" id="1.17.99.6"/>
    </reaction>
</comment>
<sequence>MNNINYNLEMEKIIDKNKKNGIKPSLLMQVCCAPCSTTVMHRIKDDFAIDMYFYNPMIYPRTELEKRSDYVGVLAKRIGLDGKVIVPENDVRDFYEIAKKRKNNPEGGKACYDCYKLRLEETAKYAKDHGYDYFCTTLSISPYKNSKWINEIGKELEEQYGVKYLYSDFKKRNGYQMSIELSKQYQLYRQSYCGCVFSYNEMKEYKEKVEKEGTGE</sequence>
<dbReference type="PANTHER" id="PTHR36701:SF1">
    <property type="entry name" value="EPOXYQUEUOSINE REDUCTASE QUEH"/>
    <property type="match status" value="1"/>
</dbReference>
<evidence type="ECO:0000256" key="4">
    <source>
        <dbReference type="ARBA" id="ARBA00012622"/>
    </source>
</evidence>
<keyword evidence="9 17" id="KW-0671">Queuosine biosynthesis</keyword>
<feature type="binding site" evidence="17">
    <location>
        <position position="31"/>
    </location>
    <ligand>
        <name>[4Fe-4S] cluster</name>
        <dbReference type="ChEBI" id="CHEBI:49883"/>
    </ligand>
</feature>
<evidence type="ECO:0000256" key="11">
    <source>
        <dbReference type="ARBA" id="ARBA00023004"/>
    </source>
</evidence>
<evidence type="ECO:0000256" key="2">
    <source>
        <dbReference type="ARBA" id="ARBA00004691"/>
    </source>
</evidence>
<keyword evidence="8 17" id="KW-0479">Metal-binding</keyword>
<keyword evidence="6 17" id="KW-0004">4Fe-4S</keyword>
<evidence type="ECO:0000313" key="18">
    <source>
        <dbReference type="EMBL" id="MFO3717562.1"/>
    </source>
</evidence>
<evidence type="ECO:0000256" key="12">
    <source>
        <dbReference type="ARBA" id="ARBA00023014"/>
    </source>
</evidence>
<feature type="binding site" evidence="17">
    <location>
        <position position="111"/>
    </location>
    <ligand>
        <name>[4Fe-4S] cluster</name>
        <dbReference type="ChEBI" id="CHEBI:49883"/>
    </ligand>
</feature>
<proteinExistence type="inferred from homology"/>
<evidence type="ECO:0000256" key="5">
    <source>
        <dbReference type="ARBA" id="ARBA00016895"/>
    </source>
</evidence>
<dbReference type="EMBL" id="JBGMEG010000005">
    <property type="protein sequence ID" value="MFO3717562.1"/>
    <property type="molecule type" value="Genomic_DNA"/>
</dbReference>
<dbReference type="PANTHER" id="PTHR36701">
    <property type="entry name" value="EPOXYQUEUOSINE REDUCTASE QUEH"/>
    <property type="match status" value="1"/>
</dbReference>
<name>A0ABW9N0F7_9FIRM</name>
<feature type="disulfide bond" description="Redox-active" evidence="17">
    <location>
        <begin position="193"/>
        <end position="195"/>
    </location>
</feature>
<comment type="pathway">
    <text evidence="2 17">tRNA modification; tRNA-queuosine biosynthesis.</text>
</comment>
<feature type="binding site" evidence="17">
    <location>
        <position position="114"/>
    </location>
    <ligand>
        <name>[4Fe-4S] cluster</name>
        <dbReference type="ChEBI" id="CHEBI:49883"/>
    </ligand>
</feature>
<keyword evidence="19" id="KW-1185">Reference proteome</keyword>